<dbReference type="RefSeq" id="WP_166846958.1">
    <property type="nucleotide sequence ID" value="NZ_JAAONY010000002.1"/>
</dbReference>
<dbReference type="InParanoid" id="A0A7X0JVF4"/>
<evidence type="ECO:0000259" key="2">
    <source>
        <dbReference type="PROSITE" id="PS50206"/>
    </source>
</evidence>
<organism evidence="3 4">
    <name type="scientific">Pseudoteredinibacter isoporae</name>
    <dbReference type="NCBI Taxonomy" id="570281"/>
    <lineage>
        <taxon>Bacteria</taxon>
        <taxon>Pseudomonadati</taxon>
        <taxon>Pseudomonadota</taxon>
        <taxon>Gammaproteobacteria</taxon>
        <taxon>Cellvibrionales</taxon>
        <taxon>Cellvibrionaceae</taxon>
        <taxon>Pseudoteredinibacter</taxon>
    </lineage>
</organism>
<dbReference type="Pfam" id="PF00581">
    <property type="entry name" value="Rhodanese"/>
    <property type="match status" value="1"/>
</dbReference>
<dbReference type="SMART" id="SM00450">
    <property type="entry name" value="RHOD"/>
    <property type="match status" value="1"/>
</dbReference>
<dbReference type="InterPro" id="IPR001763">
    <property type="entry name" value="Rhodanese-like_dom"/>
</dbReference>
<dbReference type="Proteomes" id="UP000528457">
    <property type="component" value="Unassembled WGS sequence"/>
</dbReference>
<dbReference type="PROSITE" id="PS50206">
    <property type="entry name" value="RHODANESE_3"/>
    <property type="match status" value="1"/>
</dbReference>
<dbReference type="GO" id="GO:0004792">
    <property type="term" value="F:thiosulfate-cyanide sulfurtransferase activity"/>
    <property type="evidence" value="ECO:0007669"/>
    <property type="project" value="TreeGrafter"/>
</dbReference>
<dbReference type="AlphaFoldDB" id="A0A7X0JVF4"/>
<reference evidence="3 4" key="1">
    <citation type="submission" date="2020-08" db="EMBL/GenBank/DDBJ databases">
        <title>Genomic Encyclopedia of Type Strains, Phase IV (KMG-IV): sequencing the most valuable type-strain genomes for metagenomic binning, comparative biology and taxonomic classification.</title>
        <authorList>
            <person name="Goeker M."/>
        </authorList>
    </citation>
    <scope>NUCLEOTIDE SEQUENCE [LARGE SCALE GENOMIC DNA]</scope>
    <source>
        <strain evidence="3 4">DSM 22368</strain>
    </source>
</reference>
<protein>
    <submittedName>
        <fullName evidence="3">Rhodanese-related sulfurtransferase</fullName>
    </submittedName>
</protein>
<dbReference type="SUPFAM" id="SSF52821">
    <property type="entry name" value="Rhodanese/Cell cycle control phosphatase"/>
    <property type="match status" value="1"/>
</dbReference>
<evidence type="ECO:0000313" key="4">
    <source>
        <dbReference type="Proteomes" id="UP000528457"/>
    </source>
</evidence>
<keyword evidence="3" id="KW-0808">Transferase</keyword>
<dbReference type="EMBL" id="JACHHT010000002">
    <property type="protein sequence ID" value="MBB6522021.1"/>
    <property type="molecule type" value="Genomic_DNA"/>
</dbReference>
<proteinExistence type="predicted"/>
<dbReference type="PANTHER" id="PTHR44086">
    <property type="entry name" value="THIOSULFATE SULFURTRANSFERASE RDL2, MITOCHONDRIAL-RELATED"/>
    <property type="match status" value="1"/>
</dbReference>
<dbReference type="Gene3D" id="3.40.250.10">
    <property type="entry name" value="Rhodanese-like domain"/>
    <property type="match status" value="1"/>
</dbReference>
<keyword evidence="1" id="KW-0732">Signal</keyword>
<keyword evidence="4" id="KW-1185">Reference proteome</keyword>
<comment type="caution">
    <text evidence="3">The sequence shown here is derived from an EMBL/GenBank/DDBJ whole genome shotgun (WGS) entry which is preliminary data.</text>
</comment>
<feature type="signal peptide" evidence="1">
    <location>
        <begin position="1"/>
        <end position="22"/>
    </location>
</feature>
<evidence type="ECO:0000256" key="1">
    <source>
        <dbReference type="SAM" id="SignalP"/>
    </source>
</evidence>
<dbReference type="PANTHER" id="PTHR44086:SF13">
    <property type="entry name" value="THIOSULFATE SULFURTRANSFERASE PSPE"/>
    <property type="match status" value="1"/>
</dbReference>
<dbReference type="CDD" id="cd00158">
    <property type="entry name" value="RHOD"/>
    <property type="match status" value="1"/>
</dbReference>
<name>A0A7X0JVF4_9GAMM</name>
<evidence type="ECO:0000313" key="3">
    <source>
        <dbReference type="EMBL" id="MBB6522021.1"/>
    </source>
</evidence>
<feature type="chain" id="PRO_5030534839" evidence="1">
    <location>
        <begin position="23"/>
        <end position="138"/>
    </location>
</feature>
<feature type="domain" description="Rhodanese" evidence="2">
    <location>
        <begin position="46"/>
        <end position="138"/>
    </location>
</feature>
<accession>A0A7X0JVF4</accession>
<gene>
    <name evidence="3" type="ORF">HNR48_002306</name>
</gene>
<sequence length="138" mass="14919">MTLLSKAACLFLGSLLAFSAIAEKKDAPLEVAGAETVNTDKAKELFDAGALFIDPRRDSDWAEGRIPDAVHLEMKSVFNEQSLAGEASKDEAIVFYCNGAKCSRSAKCAAKAISWGYSKVYYFRDGLPAWKAAGFPVE</sequence>
<dbReference type="InterPro" id="IPR036873">
    <property type="entry name" value="Rhodanese-like_dom_sf"/>
</dbReference>